<dbReference type="Gene3D" id="3.60.10.10">
    <property type="entry name" value="Endonuclease/exonuclease/phosphatase"/>
    <property type="match status" value="1"/>
</dbReference>
<proteinExistence type="predicted"/>
<dbReference type="SUPFAM" id="SSF56219">
    <property type="entry name" value="DNase I-like"/>
    <property type="match status" value="1"/>
</dbReference>
<gene>
    <name evidence="1" type="ORF">F5878DRAFT_522747</name>
</gene>
<feature type="non-terminal residue" evidence="1">
    <location>
        <position position="1"/>
    </location>
</feature>
<evidence type="ECO:0008006" key="3">
    <source>
        <dbReference type="Google" id="ProtNLM"/>
    </source>
</evidence>
<sequence>TVNHAAAWTPISPIPSAPDSVVPRVYAYVKTSIQAEVTLRTDIISNRDAMVLDVKPRQGRKVTIVHVYNDPSRGRQQALWQLRNINIPLDQPMVITGDANLHHIRWSR</sequence>
<dbReference type="EMBL" id="MU807600">
    <property type="protein sequence ID" value="KAJ3831298.1"/>
    <property type="molecule type" value="Genomic_DNA"/>
</dbReference>
<name>A0AA38NVJ5_9AGAR</name>
<dbReference type="AlphaFoldDB" id="A0AA38NVJ5"/>
<keyword evidence="2" id="KW-1185">Reference proteome</keyword>
<evidence type="ECO:0000313" key="1">
    <source>
        <dbReference type="EMBL" id="KAJ3831298.1"/>
    </source>
</evidence>
<comment type="caution">
    <text evidence="1">The sequence shown here is derived from an EMBL/GenBank/DDBJ whole genome shotgun (WGS) entry which is preliminary data.</text>
</comment>
<reference evidence="1" key="1">
    <citation type="submission" date="2022-08" db="EMBL/GenBank/DDBJ databases">
        <authorList>
            <consortium name="DOE Joint Genome Institute"/>
            <person name="Min B."/>
            <person name="Riley R."/>
            <person name="Sierra-Patev S."/>
            <person name="Naranjo-Ortiz M."/>
            <person name="Looney B."/>
            <person name="Konkel Z."/>
            <person name="Slot J.C."/>
            <person name="Sakamoto Y."/>
            <person name="Steenwyk J.L."/>
            <person name="Rokas A."/>
            <person name="Carro J."/>
            <person name="Camarero S."/>
            <person name="Ferreira P."/>
            <person name="Molpeceres G."/>
            <person name="Ruiz-Duenas F.J."/>
            <person name="Serrano A."/>
            <person name="Henrissat B."/>
            <person name="Drula E."/>
            <person name="Hughes K.W."/>
            <person name="Mata J.L."/>
            <person name="Ishikawa N.K."/>
            <person name="Vargas-Isla R."/>
            <person name="Ushijima S."/>
            <person name="Smith C.A."/>
            <person name="Ahrendt S."/>
            <person name="Andreopoulos W."/>
            <person name="He G."/>
            <person name="Labutti K."/>
            <person name="Lipzen A."/>
            <person name="Ng V."/>
            <person name="Sandor L."/>
            <person name="Barry K."/>
            <person name="Martinez A.T."/>
            <person name="Xiao Y."/>
            <person name="Gibbons J.G."/>
            <person name="Terashima K."/>
            <person name="Hibbett D.S."/>
            <person name="Grigoriev I.V."/>
        </authorList>
    </citation>
    <scope>NUCLEOTIDE SEQUENCE</scope>
    <source>
        <strain evidence="1">TFB9207</strain>
    </source>
</reference>
<dbReference type="Proteomes" id="UP001163846">
    <property type="component" value="Unassembled WGS sequence"/>
</dbReference>
<protein>
    <recommendedName>
        <fullName evidence="3">Endonuclease/exonuclease/phosphatase domain-containing protein</fullName>
    </recommendedName>
</protein>
<dbReference type="InterPro" id="IPR036691">
    <property type="entry name" value="Endo/exonu/phosph_ase_sf"/>
</dbReference>
<evidence type="ECO:0000313" key="2">
    <source>
        <dbReference type="Proteomes" id="UP001163846"/>
    </source>
</evidence>
<accession>A0AA38NVJ5</accession>
<feature type="non-terminal residue" evidence="1">
    <location>
        <position position="108"/>
    </location>
</feature>
<organism evidence="1 2">
    <name type="scientific">Lentinula raphanica</name>
    <dbReference type="NCBI Taxonomy" id="153919"/>
    <lineage>
        <taxon>Eukaryota</taxon>
        <taxon>Fungi</taxon>
        <taxon>Dikarya</taxon>
        <taxon>Basidiomycota</taxon>
        <taxon>Agaricomycotina</taxon>
        <taxon>Agaricomycetes</taxon>
        <taxon>Agaricomycetidae</taxon>
        <taxon>Agaricales</taxon>
        <taxon>Marasmiineae</taxon>
        <taxon>Omphalotaceae</taxon>
        <taxon>Lentinula</taxon>
    </lineage>
</organism>